<dbReference type="InterPro" id="IPR036388">
    <property type="entry name" value="WH-like_DNA-bd_sf"/>
</dbReference>
<gene>
    <name evidence="1" type="primary">cymR_1</name>
    <name evidence="1" type="ORF">MgSA37_01989</name>
</gene>
<dbReference type="Pfam" id="PF02082">
    <property type="entry name" value="Rrf2"/>
    <property type="match status" value="1"/>
</dbReference>
<keyword evidence="2" id="KW-1185">Reference proteome</keyword>
<dbReference type="InterPro" id="IPR000944">
    <property type="entry name" value="Tscrpt_reg_Rrf2"/>
</dbReference>
<dbReference type="PANTHER" id="PTHR33221:SF5">
    <property type="entry name" value="HTH-TYPE TRANSCRIPTIONAL REGULATOR ISCR"/>
    <property type="match status" value="1"/>
</dbReference>
<dbReference type="PROSITE" id="PS51197">
    <property type="entry name" value="HTH_RRF2_2"/>
    <property type="match status" value="1"/>
</dbReference>
<dbReference type="Proteomes" id="UP000218263">
    <property type="component" value="Chromosome"/>
</dbReference>
<dbReference type="AlphaFoldDB" id="A0A120MYT6"/>
<dbReference type="Gene3D" id="1.10.10.10">
    <property type="entry name" value="Winged helix-like DNA-binding domain superfamily/Winged helix DNA-binding domain"/>
    <property type="match status" value="1"/>
</dbReference>
<dbReference type="GO" id="GO:0003677">
    <property type="term" value="F:DNA binding"/>
    <property type="evidence" value="ECO:0007669"/>
    <property type="project" value="UniProtKB-KW"/>
</dbReference>
<dbReference type="OrthoDB" id="9802344at2"/>
<dbReference type="SUPFAM" id="SSF46785">
    <property type="entry name" value="Winged helix' DNA-binding domain"/>
    <property type="match status" value="1"/>
</dbReference>
<dbReference type="EMBL" id="AP017313">
    <property type="protein sequence ID" value="BAU53818.1"/>
    <property type="molecule type" value="Genomic_DNA"/>
</dbReference>
<dbReference type="InterPro" id="IPR036390">
    <property type="entry name" value="WH_DNA-bd_sf"/>
</dbReference>
<proteinExistence type="predicted"/>
<name>A0A120MYT6_9SPHI</name>
<dbReference type="GO" id="GO:0003700">
    <property type="term" value="F:DNA-binding transcription factor activity"/>
    <property type="evidence" value="ECO:0007669"/>
    <property type="project" value="TreeGrafter"/>
</dbReference>
<dbReference type="KEGG" id="mgot:MgSA37_01989"/>
<evidence type="ECO:0000313" key="1">
    <source>
        <dbReference type="EMBL" id="BAU53818.1"/>
    </source>
</evidence>
<protein>
    <submittedName>
        <fullName evidence="1">HTH-type transcriptional regulator CymR</fullName>
    </submittedName>
</protein>
<dbReference type="GO" id="GO:0005829">
    <property type="term" value="C:cytosol"/>
    <property type="evidence" value="ECO:0007669"/>
    <property type="project" value="TreeGrafter"/>
</dbReference>
<reference evidence="1 2" key="1">
    <citation type="submission" date="2015-12" db="EMBL/GenBank/DDBJ databases">
        <title>Genome sequence of Mucilaginibacter gotjawali.</title>
        <authorList>
            <person name="Lee J.S."/>
            <person name="Lee K.C."/>
            <person name="Kim K.K."/>
            <person name="Lee B.W."/>
        </authorList>
    </citation>
    <scope>NUCLEOTIDE SEQUENCE [LARGE SCALE GENOMIC DNA]</scope>
    <source>
        <strain evidence="1 2">SA3-7</strain>
    </source>
</reference>
<dbReference type="RefSeq" id="WP_096351523.1">
    <property type="nucleotide sequence ID" value="NZ_AP017313.1"/>
</dbReference>
<evidence type="ECO:0000313" key="2">
    <source>
        <dbReference type="Proteomes" id="UP000218263"/>
    </source>
</evidence>
<dbReference type="NCBIfam" id="TIGR00738">
    <property type="entry name" value="rrf2_super"/>
    <property type="match status" value="1"/>
</dbReference>
<sequence>MLSKKAKYAINALVYLAQQPQNEPVQIRTIAETENISRKFLESILLVLRNAGMVNSKKGKEGGYYLLLTPEEINMAEVMRIFDGPIALLPCVTHKYYQKCQECKDEVHCGIRDIFSDVRRETVRMLKDATLAEIIHRQKDLYERDIEETIE</sequence>
<organism evidence="1 2">
    <name type="scientific">Mucilaginibacter gotjawali</name>
    <dbReference type="NCBI Taxonomy" id="1550579"/>
    <lineage>
        <taxon>Bacteria</taxon>
        <taxon>Pseudomonadati</taxon>
        <taxon>Bacteroidota</taxon>
        <taxon>Sphingobacteriia</taxon>
        <taxon>Sphingobacteriales</taxon>
        <taxon>Sphingobacteriaceae</taxon>
        <taxon>Mucilaginibacter</taxon>
    </lineage>
</organism>
<dbReference type="PANTHER" id="PTHR33221">
    <property type="entry name" value="WINGED HELIX-TURN-HELIX TRANSCRIPTIONAL REGULATOR, RRF2 FAMILY"/>
    <property type="match status" value="1"/>
</dbReference>
<accession>A0A120MYT6</accession>